<dbReference type="InterPro" id="IPR038557">
    <property type="entry name" value="RLR_C_sf"/>
</dbReference>
<feature type="domain" description="RAP" evidence="2">
    <location>
        <begin position="374"/>
        <end position="460"/>
    </location>
</feature>
<evidence type="ECO:0000313" key="3">
    <source>
        <dbReference type="EMBL" id="KAJ0410448.1"/>
    </source>
</evidence>
<evidence type="ECO:0000259" key="2">
    <source>
        <dbReference type="PROSITE" id="PS51286"/>
    </source>
</evidence>
<feature type="compositionally biased region" description="Low complexity" evidence="1">
    <location>
        <begin position="28"/>
        <end position="41"/>
    </location>
</feature>
<dbReference type="InterPro" id="IPR013584">
    <property type="entry name" value="RAP"/>
</dbReference>
<evidence type="ECO:0000256" key="1">
    <source>
        <dbReference type="SAM" id="MobiDB-lite"/>
    </source>
</evidence>
<dbReference type="AlphaFoldDB" id="A0AAD5MCL4"/>
<reference evidence="3" key="1">
    <citation type="submission" date="2021-12" db="EMBL/GenBank/DDBJ databases">
        <title>Prjna785345.</title>
        <authorList>
            <person name="Rujirawat T."/>
            <person name="Krajaejun T."/>
        </authorList>
    </citation>
    <scope>NUCLEOTIDE SEQUENCE</scope>
    <source>
        <strain evidence="3">Pi057C3</strain>
    </source>
</reference>
<keyword evidence="4" id="KW-1185">Reference proteome</keyword>
<feature type="region of interest" description="Disordered" evidence="1">
    <location>
        <begin position="28"/>
        <end position="62"/>
    </location>
</feature>
<name>A0AAD5MCL4_PYTIN</name>
<comment type="caution">
    <text evidence="3">The sequence shown here is derived from an EMBL/GenBank/DDBJ whole genome shotgun (WGS) entry which is preliminary data.</text>
</comment>
<dbReference type="Proteomes" id="UP001209570">
    <property type="component" value="Unassembled WGS sequence"/>
</dbReference>
<dbReference type="Gene3D" id="2.170.150.30">
    <property type="entry name" value="RIG-I-like receptor, C-terminal regulatory domain"/>
    <property type="match status" value="1"/>
</dbReference>
<evidence type="ECO:0000313" key="4">
    <source>
        <dbReference type="Proteomes" id="UP001209570"/>
    </source>
</evidence>
<sequence length="486" mass="55748">MQIMWQRCRQLAPTGRIHAMRALATRAPRAAAAATQRLASPRSPPGSPRRTAHSKTDAHQDRDASHLVCSKCNSSLSKTRDLVFFKWRTGIHLSCVTEDALQHLRAEPHEGQDDHAWKKQKLFCLRCDNAVGTLAKVYTTDQILFKARSVAVQMPDHLSPMISLSGYPSSLLGFSMWSEFLLLLESQPDLKRKLQIRRLDNVREFSVAKKELNTQLLLAGDLRSLLRIVDERDDTAMHDPATFDDVCGQLLQSFTFTDHFHEELSRRAFEQLNRGILDEEDHRSVERSKGRAYLVHLDNQLAHRGEEFLLRPGPVLDSCRAAFDARQKRAKHASFRMRHLIVKTLEGMQVDPESLYAFEDLGYIVDVALRRQQIAIEIHNEDSYLAADKRDHRSSSPVNPSNDDDDDDVDIQAVERMRVMPFIDAKTRHLEREGWIVVQLPSQEFQKLKTDDDRRDYLSMLIEIATYSRAAAIEAELEEEEPHKEN</sequence>
<dbReference type="PROSITE" id="PS51286">
    <property type="entry name" value="RAP"/>
    <property type="match status" value="1"/>
</dbReference>
<dbReference type="Pfam" id="PF08373">
    <property type="entry name" value="RAP"/>
    <property type="match status" value="1"/>
</dbReference>
<organism evidence="3 4">
    <name type="scientific">Pythium insidiosum</name>
    <name type="common">Pythiosis disease agent</name>
    <dbReference type="NCBI Taxonomy" id="114742"/>
    <lineage>
        <taxon>Eukaryota</taxon>
        <taxon>Sar</taxon>
        <taxon>Stramenopiles</taxon>
        <taxon>Oomycota</taxon>
        <taxon>Peronosporomycetes</taxon>
        <taxon>Pythiales</taxon>
        <taxon>Pythiaceae</taxon>
        <taxon>Pythium</taxon>
    </lineage>
</organism>
<accession>A0AAD5MCL4</accession>
<gene>
    <name evidence="3" type="ORF">P43SY_002780</name>
</gene>
<dbReference type="EMBL" id="JAKCXM010000001">
    <property type="protein sequence ID" value="KAJ0410448.1"/>
    <property type="molecule type" value="Genomic_DNA"/>
</dbReference>
<feature type="region of interest" description="Disordered" evidence="1">
    <location>
        <begin position="387"/>
        <end position="408"/>
    </location>
</feature>
<dbReference type="SMART" id="SM00952">
    <property type="entry name" value="RAP"/>
    <property type="match status" value="1"/>
</dbReference>
<proteinExistence type="predicted"/>
<protein>
    <recommendedName>
        <fullName evidence="2">RAP domain-containing protein</fullName>
    </recommendedName>
</protein>